<evidence type="ECO:0000256" key="3">
    <source>
        <dbReference type="ARBA" id="ARBA00022723"/>
    </source>
</evidence>
<evidence type="ECO:0000256" key="5">
    <source>
        <dbReference type="ARBA" id="ARBA00023004"/>
    </source>
</evidence>
<dbReference type="InterPro" id="IPR036396">
    <property type="entry name" value="Cyt_P450_sf"/>
</dbReference>
<name>D1ACD1_THECD</name>
<accession>D1ACD1</accession>
<sequence>MRTVTATRPEIDLISPEVYERGGVPHEQLKWLRENDPVHWHPDPNEGVPGFWAITRYEDLKFVSRHPELFSSHLRTSLFEEFSDDDIALYGMMMLFQDPPEHTRNRLKVSRGFTPRMVKQLEGHIRDICNELIDEVAPRGHAEFVEEIATPLPAYVICELLGAPQSDRKMICDWSNQIIGFNDPELAGATEEAARLTGELMAYAAELAEMRRNDPQDDIATKLLQPDAEGNVLSDEEFQLFVLMLVIAGHETTRTSSATAIQTFFEHPEQWERLRADRSLLRTAADEIVRWASPLNLFRRTATRDVELRGKKIKEGDKVVMFYPSANRDEEIFTDPFTFDIARDPNPHVGFGGGGPHYCLGAHLARLELMVLFDTILDRMPDIRPAGPMRRLRSNFVNGVKELPVEFTPSEPLSRSSA</sequence>
<keyword evidence="2" id="KW-0349">Heme</keyword>
<evidence type="ECO:0000256" key="4">
    <source>
        <dbReference type="ARBA" id="ARBA00023002"/>
    </source>
</evidence>
<dbReference type="AlphaFoldDB" id="D1ACD1"/>
<dbReference type="Proteomes" id="UP000001918">
    <property type="component" value="Chromosome"/>
</dbReference>
<keyword evidence="7" id="KW-0175">Coiled coil</keyword>
<gene>
    <name evidence="8" type="ordered locus">Tcur_3656</name>
</gene>
<dbReference type="Gene3D" id="1.10.630.10">
    <property type="entry name" value="Cytochrome P450"/>
    <property type="match status" value="1"/>
</dbReference>
<feature type="coiled-coil region" evidence="7">
    <location>
        <begin position="186"/>
        <end position="213"/>
    </location>
</feature>
<dbReference type="GO" id="GO:0008395">
    <property type="term" value="F:steroid hydroxylase activity"/>
    <property type="evidence" value="ECO:0007669"/>
    <property type="project" value="TreeGrafter"/>
</dbReference>
<dbReference type="PANTHER" id="PTHR46696:SF4">
    <property type="entry name" value="BIOTIN BIOSYNTHESIS CYTOCHROME P450"/>
    <property type="match status" value="1"/>
</dbReference>
<dbReference type="GO" id="GO:0006707">
    <property type="term" value="P:cholesterol catabolic process"/>
    <property type="evidence" value="ECO:0007669"/>
    <property type="project" value="TreeGrafter"/>
</dbReference>
<dbReference type="InterPro" id="IPR001128">
    <property type="entry name" value="Cyt_P450"/>
</dbReference>
<keyword evidence="3" id="KW-0479">Metal-binding</keyword>
<evidence type="ECO:0000313" key="9">
    <source>
        <dbReference type="Proteomes" id="UP000001918"/>
    </source>
</evidence>
<evidence type="ECO:0000256" key="1">
    <source>
        <dbReference type="ARBA" id="ARBA00010617"/>
    </source>
</evidence>
<evidence type="ECO:0000256" key="2">
    <source>
        <dbReference type="ARBA" id="ARBA00022617"/>
    </source>
</evidence>
<protein>
    <submittedName>
        <fullName evidence="8">Cytochrome P450</fullName>
    </submittedName>
</protein>
<dbReference type="RefSeq" id="WP_012853974.1">
    <property type="nucleotide sequence ID" value="NC_013510.1"/>
</dbReference>
<comment type="similarity">
    <text evidence="1">Belongs to the cytochrome P450 family.</text>
</comment>
<evidence type="ECO:0000256" key="7">
    <source>
        <dbReference type="SAM" id="Coils"/>
    </source>
</evidence>
<dbReference type="HOGENOM" id="CLU_033716_0_0_11"/>
<proteinExistence type="inferred from homology"/>
<evidence type="ECO:0000313" key="8">
    <source>
        <dbReference type="EMBL" id="ACY99190.1"/>
    </source>
</evidence>
<dbReference type="SUPFAM" id="SSF48264">
    <property type="entry name" value="Cytochrome P450"/>
    <property type="match status" value="1"/>
</dbReference>
<keyword evidence="9" id="KW-1185">Reference proteome</keyword>
<dbReference type="PANTHER" id="PTHR46696">
    <property type="entry name" value="P450, PUTATIVE (EUROFUNG)-RELATED"/>
    <property type="match status" value="1"/>
</dbReference>
<dbReference type="STRING" id="471852.Tcur_3656"/>
<dbReference type="FunFam" id="1.10.630.10:FF:000018">
    <property type="entry name" value="Cytochrome P450 monooxygenase"/>
    <property type="match status" value="1"/>
</dbReference>
<organism evidence="8 9">
    <name type="scientific">Thermomonospora curvata (strain ATCC 19995 / DSM 43183 / JCM 3096 / KCTC 9072 / NBRC 15933 / NCIMB 10081 / Henssen B9)</name>
    <dbReference type="NCBI Taxonomy" id="471852"/>
    <lineage>
        <taxon>Bacteria</taxon>
        <taxon>Bacillati</taxon>
        <taxon>Actinomycetota</taxon>
        <taxon>Actinomycetes</taxon>
        <taxon>Streptosporangiales</taxon>
        <taxon>Thermomonosporaceae</taxon>
        <taxon>Thermomonospora</taxon>
    </lineage>
</organism>
<dbReference type="PRINTS" id="PR00359">
    <property type="entry name" value="BP450"/>
</dbReference>
<dbReference type="eggNOG" id="COG2124">
    <property type="taxonomic scope" value="Bacteria"/>
</dbReference>
<keyword evidence="4" id="KW-0560">Oxidoreductase</keyword>
<dbReference type="CDD" id="cd11033">
    <property type="entry name" value="CYP142-like"/>
    <property type="match status" value="1"/>
</dbReference>
<dbReference type="GO" id="GO:0005506">
    <property type="term" value="F:iron ion binding"/>
    <property type="evidence" value="ECO:0007669"/>
    <property type="project" value="InterPro"/>
</dbReference>
<dbReference type="InterPro" id="IPR002397">
    <property type="entry name" value="Cyt_P450_B"/>
</dbReference>
<dbReference type="EMBL" id="CP001738">
    <property type="protein sequence ID" value="ACY99190.1"/>
    <property type="molecule type" value="Genomic_DNA"/>
</dbReference>
<dbReference type="Pfam" id="PF00067">
    <property type="entry name" value="p450"/>
    <property type="match status" value="1"/>
</dbReference>
<dbReference type="GO" id="GO:0020037">
    <property type="term" value="F:heme binding"/>
    <property type="evidence" value="ECO:0007669"/>
    <property type="project" value="InterPro"/>
</dbReference>
<dbReference type="GO" id="GO:0036199">
    <property type="term" value="F:cholest-4-en-3-one 26-monooxygenase activity"/>
    <property type="evidence" value="ECO:0007669"/>
    <property type="project" value="TreeGrafter"/>
</dbReference>
<keyword evidence="5" id="KW-0408">Iron</keyword>
<dbReference type="KEGG" id="tcu:Tcur_3656"/>
<keyword evidence="6" id="KW-0503">Monooxygenase</keyword>
<reference evidence="8 9" key="1">
    <citation type="journal article" date="2011" name="Stand. Genomic Sci.">
        <title>Complete genome sequence of Thermomonospora curvata type strain (B9).</title>
        <authorList>
            <person name="Chertkov O."/>
            <person name="Sikorski J."/>
            <person name="Nolan M."/>
            <person name="Lapidus A."/>
            <person name="Lucas S."/>
            <person name="Del Rio T.G."/>
            <person name="Tice H."/>
            <person name="Cheng J.F."/>
            <person name="Goodwin L."/>
            <person name="Pitluck S."/>
            <person name="Liolios K."/>
            <person name="Ivanova N."/>
            <person name="Mavromatis K."/>
            <person name="Mikhailova N."/>
            <person name="Ovchinnikova G."/>
            <person name="Pati A."/>
            <person name="Chen A."/>
            <person name="Palaniappan K."/>
            <person name="Djao O.D."/>
            <person name="Land M."/>
            <person name="Hauser L."/>
            <person name="Chang Y.J."/>
            <person name="Jeffries C.D."/>
            <person name="Brettin T."/>
            <person name="Han C."/>
            <person name="Detter J.C."/>
            <person name="Rohde M."/>
            <person name="Goker M."/>
            <person name="Woyke T."/>
            <person name="Bristow J."/>
            <person name="Eisen J.A."/>
            <person name="Markowitz V."/>
            <person name="Hugenholtz P."/>
            <person name="Klenk H.P."/>
            <person name="Kyrpides N.C."/>
        </authorList>
    </citation>
    <scope>NUCLEOTIDE SEQUENCE [LARGE SCALE GENOMIC DNA]</scope>
    <source>
        <strain evidence="9">ATCC 19995 / DSM 43183 / JCM 3096 / KCTC 9072 / NBRC 15933 / NCIMB 10081 / Henssen B9</strain>
    </source>
</reference>
<evidence type="ECO:0000256" key="6">
    <source>
        <dbReference type="ARBA" id="ARBA00023033"/>
    </source>
</evidence>